<gene>
    <name evidence="1" type="ORF">SLS56_012236</name>
</gene>
<comment type="caution">
    <text evidence="1">The sequence shown here is derived from an EMBL/GenBank/DDBJ whole genome shotgun (WGS) entry which is preliminary data.</text>
</comment>
<accession>A0ABR3S9E6</accession>
<keyword evidence="2" id="KW-1185">Reference proteome</keyword>
<protein>
    <submittedName>
        <fullName evidence="1">Uncharacterized protein</fullName>
    </submittedName>
</protein>
<sequence length="85" mass="9527">MRHLRTQAKQLLDDAGGHRRTFRYHIIAPLIKSAVELYDKALSQPTPVELKAAMSSVLQTANDIKKDTSTIKRITNTINMVAPLN</sequence>
<dbReference type="EMBL" id="JAJVDC020000464">
    <property type="protein sequence ID" value="KAL1613791.1"/>
    <property type="molecule type" value="Genomic_DNA"/>
</dbReference>
<name>A0ABR3S9E6_9PEZI</name>
<dbReference type="Proteomes" id="UP001521116">
    <property type="component" value="Unassembled WGS sequence"/>
</dbReference>
<proteinExistence type="predicted"/>
<evidence type="ECO:0000313" key="1">
    <source>
        <dbReference type="EMBL" id="KAL1613791.1"/>
    </source>
</evidence>
<reference evidence="1 2" key="1">
    <citation type="submission" date="2024-02" db="EMBL/GenBank/DDBJ databases">
        <title>De novo assembly and annotation of 12 fungi associated with fruit tree decline syndrome in Ontario, Canada.</title>
        <authorList>
            <person name="Sulman M."/>
            <person name="Ellouze W."/>
            <person name="Ilyukhin E."/>
        </authorList>
    </citation>
    <scope>NUCLEOTIDE SEQUENCE [LARGE SCALE GENOMIC DNA]</scope>
    <source>
        <strain evidence="1 2">M1-105</strain>
    </source>
</reference>
<organism evidence="1 2">
    <name type="scientific">Neofusicoccum ribis</name>
    <dbReference type="NCBI Taxonomy" id="45134"/>
    <lineage>
        <taxon>Eukaryota</taxon>
        <taxon>Fungi</taxon>
        <taxon>Dikarya</taxon>
        <taxon>Ascomycota</taxon>
        <taxon>Pezizomycotina</taxon>
        <taxon>Dothideomycetes</taxon>
        <taxon>Dothideomycetes incertae sedis</taxon>
        <taxon>Botryosphaeriales</taxon>
        <taxon>Botryosphaeriaceae</taxon>
        <taxon>Neofusicoccum</taxon>
    </lineage>
</organism>
<evidence type="ECO:0000313" key="2">
    <source>
        <dbReference type="Proteomes" id="UP001521116"/>
    </source>
</evidence>